<evidence type="ECO:0000259" key="4">
    <source>
        <dbReference type="Pfam" id="PF17167"/>
    </source>
</evidence>
<dbReference type="OrthoDB" id="9769991at2"/>
<dbReference type="Proteomes" id="UP000001349">
    <property type="component" value="Chromosome"/>
</dbReference>
<dbReference type="BRENDA" id="2.4.1.49">
    <property type="organism ID" value="1468"/>
</dbReference>
<dbReference type="Pfam" id="PF06165">
    <property type="entry name" value="GH94_b-supersand"/>
    <property type="match status" value="1"/>
</dbReference>
<dbReference type="InterPro" id="IPR037828">
    <property type="entry name" value="GH94N_ChBP"/>
</dbReference>
<dbReference type="Gene3D" id="1.50.10.10">
    <property type="match status" value="1"/>
</dbReference>
<name>B8I1R5_RUMCH</name>
<dbReference type="InterPro" id="IPR011013">
    <property type="entry name" value="Gal_mutarotase_sf_dom"/>
</dbReference>
<dbReference type="SUPFAM" id="SSF74650">
    <property type="entry name" value="Galactose mutarotase-like"/>
    <property type="match status" value="1"/>
</dbReference>
<dbReference type="EMBL" id="CP001348">
    <property type="protein sequence ID" value="ACL77700.1"/>
    <property type="molecule type" value="Genomic_DNA"/>
</dbReference>
<dbReference type="eggNOG" id="COG3459">
    <property type="taxonomic scope" value="Bacteria"/>
</dbReference>
<dbReference type="Pfam" id="PF17167">
    <property type="entry name" value="Glyco_hydro_94"/>
    <property type="match status" value="1"/>
</dbReference>
<dbReference type="InterPro" id="IPR052047">
    <property type="entry name" value="GH94_Enzymes"/>
</dbReference>
<accession>B8I1R5</accession>
<dbReference type="GO" id="GO:0030246">
    <property type="term" value="F:carbohydrate binding"/>
    <property type="evidence" value="ECO:0007669"/>
    <property type="project" value="InterPro"/>
</dbReference>
<dbReference type="STRING" id="394503.Ccel_3412"/>
<dbReference type="InterPro" id="IPR008928">
    <property type="entry name" value="6-hairpin_glycosidase_sf"/>
</dbReference>
<reference evidence="5 6" key="1">
    <citation type="submission" date="2009-01" db="EMBL/GenBank/DDBJ databases">
        <title>Complete sequence of Clostridium cellulolyticum H10.</title>
        <authorList>
            <consortium name="US DOE Joint Genome Institute"/>
            <person name="Lucas S."/>
            <person name="Copeland A."/>
            <person name="Lapidus A."/>
            <person name="Glavina del Rio T."/>
            <person name="Dalin E."/>
            <person name="Tice H."/>
            <person name="Bruce D."/>
            <person name="Goodwin L."/>
            <person name="Pitluck S."/>
            <person name="Chertkov O."/>
            <person name="Saunders E."/>
            <person name="Brettin T."/>
            <person name="Detter J.C."/>
            <person name="Han C."/>
            <person name="Larimer F."/>
            <person name="Land M."/>
            <person name="Hauser L."/>
            <person name="Kyrpides N."/>
            <person name="Ivanova N."/>
            <person name="Zhou J."/>
            <person name="Richardson P."/>
        </authorList>
    </citation>
    <scope>NUCLEOTIDE SEQUENCE [LARGE SCALE GENOMIC DNA]</scope>
    <source>
        <strain evidence="6">ATCC 35319 / DSM 5812 / JCM 6584 / H10</strain>
    </source>
</reference>
<dbReference type="RefSeq" id="WP_015926752.1">
    <property type="nucleotide sequence ID" value="NC_011898.1"/>
</dbReference>
<evidence type="ECO:0000256" key="2">
    <source>
        <dbReference type="ARBA" id="ARBA00022679"/>
    </source>
</evidence>
<keyword evidence="1" id="KW-0328">Glycosyltransferase</keyword>
<dbReference type="InterPro" id="IPR010383">
    <property type="entry name" value="Glyco_hydrolase_94_b-supersand"/>
</dbReference>
<dbReference type="CDD" id="cd11755">
    <property type="entry name" value="GH94N_ChBP_like"/>
    <property type="match status" value="1"/>
</dbReference>
<dbReference type="Gene3D" id="1.20.890.20">
    <property type="entry name" value="mpn423 like domain"/>
    <property type="match status" value="1"/>
</dbReference>
<evidence type="ECO:0000313" key="5">
    <source>
        <dbReference type="EMBL" id="ACL77700.1"/>
    </source>
</evidence>
<dbReference type="PANTHER" id="PTHR37469">
    <property type="entry name" value="CELLOBIONIC ACID PHOSPHORYLASE-RELATED"/>
    <property type="match status" value="1"/>
</dbReference>
<dbReference type="CAZy" id="GH94">
    <property type="family name" value="Glycoside Hydrolase Family 94"/>
</dbReference>
<proteinExistence type="predicted"/>
<evidence type="ECO:0000313" key="6">
    <source>
        <dbReference type="Proteomes" id="UP000001349"/>
    </source>
</evidence>
<protein>
    <submittedName>
        <fullName evidence="5">Glycosyltransferase 36</fullName>
    </submittedName>
</protein>
<dbReference type="Gene3D" id="2.60.420.10">
    <property type="entry name" value="Maltose phosphorylase, domain 3"/>
    <property type="match status" value="1"/>
</dbReference>
<evidence type="ECO:0000259" key="3">
    <source>
        <dbReference type="Pfam" id="PF06165"/>
    </source>
</evidence>
<dbReference type="Gene3D" id="2.70.98.40">
    <property type="entry name" value="Glycoside hydrolase, family 65, N-terminal domain"/>
    <property type="match status" value="1"/>
</dbReference>
<dbReference type="InterPro" id="IPR033432">
    <property type="entry name" value="GH94_catalytic"/>
</dbReference>
<feature type="domain" description="Glycosyl hydrolase 94 catalytic" evidence="4">
    <location>
        <begin position="328"/>
        <end position="746"/>
    </location>
</feature>
<keyword evidence="2 5" id="KW-0808">Transferase</keyword>
<dbReference type="GO" id="GO:0016757">
    <property type="term" value="F:glycosyltransferase activity"/>
    <property type="evidence" value="ECO:0007669"/>
    <property type="project" value="UniProtKB-KW"/>
</dbReference>
<dbReference type="GO" id="GO:0005975">
    <property type="term" value="P:carbohydrate metabolic process"/>
    <property type="evidence" value="ECO:0007669"/>
    <property type="project" value="InterPro"/>
</dbReference>
<sequence>MNFGHFNPVNKEYVITRPDTPAPWCNYLGSVDYGAIISNNATGYSFVKSGAAGRIIRFRLNSMSNDQPGRYIYIRDNADGDYWSGSWQPVCKSIDSYKSECRHGTAYTIISSSYKDIETRTLYYVPLDKNYEVWNIRIKNSSNNKRHLSIYGTAEFTNHDHYENDTVNLQYSQFISKTYFKDNHILQVINENGSEASSDVEGTSNKKGDPIYRFFGLAGQSVSAFDGERDMFIGNYRNYGNPVAVELGKCSNTVAYNGNSFGALQTDIELNPGEETEMTFLLGAGNEDFARNIISKYDSVEKANICSCEGFCNFSEVVSHELTQLKNFWHSRLDNLQVETPDDNFNNMLNVWNAYQCFITFFWSRAASFQYCGLRNGLGYRDTVQDIQGIIHLDYKAAKERLWLMLSGQVLNGGGLPLVKFDHKPGQEATPDESQYAKETGQSFYRADDALWLFPTVITYIKESGDWNFIDEKVPYADKGEATVYAHLKQAIQFNLDRQGSHGLPVGLFADWNDCLRLGSKGESLFVTFQLYYALKIFKEFATKKDALADIEWAQNCLNELSGNIQKFAWEGDQFVRGFTEDGYTIGSKSNSEASLWLNPQVWSVISGAADEKTAKTVLDKVYDNLNTKYGAMLFYPAFREYGLPVARMSLFNAGTKENAGIFSQPQGWVILAETIIGNGNRAYEYFTEINPAAMNDHAEIRKLEPYIHGQATEGIDTLNHGRSHVHWLTGTASTVMVSMVYGILGLQPEYNGIKINPCIPSGWKNFKMNKVFRNTVLNITVDNSQGVEKGVHYITVNGKRIDGCYISADELKDTNEILVVMGK</sequence>
<gene>
    <name evidence="5" type="ordered locus">Ccel_3412</name>
</gene>
<dbReference type="InterPro" id="IPR012341">
    <property type="entry name" value="6hp_glycosidase-like_sf"/>
</dbReference>
<feature type="domain" description="Glycosyl hydrolase 94 supersandwich" evidence="3">
    <location>
        <begin position="11"/>
        <end position="299"/>
    </location>
</feature>
<dbReference type="SMART" id="SM01068">
    <property type="entry name" value="CBM_X"/>
    <property type="match status" value="1"/>
</dbReference>
<dbReference type="HOGENOM" id="CLU_019054_0_0_9"/>
<dbReference type="PANTHER" id="PTHR37469:SF3">
    <property type="entry name" value="PUTATIVE-RELATED"/>
    <property type="match status" value="1"/>
</dbReference>
<dbReference type="KEGG" id="cce:Ccel_3412"/>
<dbReference type="AlphaFoldDB" id="B8I1R5"/>
<evidence type="ECO:0000256" key="1">
    <source>
        <dbReference type="ARBA" id="ARBA00022676"/>
    </source>
</evidence>
<keyword evidence="6" id="KW-1185">Reference proteome</keyword>
<dbReference type="InterPro" id="IPR037018">
    <property type="entry name" value="GH65_N"/>
</dbReference>
<dbReference type="SUPFAM" id="SSF48208">
    <property type="entry name" value="Six-hairpin glycosidases"/>
    <property type="match status" value="1"/>
</dbReference>
<organism evidence="5 6">
    <name type="scientific">Ruminiclostridium cellulolyticum (strain ATCC 35319 / DSM 5812 / JCM 6584 / H10)</name>
    <name type="common">Clostridium cellulolyticum</name>
    <dbReference type="NCBI Taxonomy" id="394503"/>
    <lineage>
        <taxon>Bacteria</taxon>
        <taxon>Bacillati</taxon>
        <taxon>Bacillota</taxon>
        <taxon>Clostridia</taxon>
        <taxon>Eubacteriales</taxon>
        <taxon>Oscillospiraceae</taxon>
        <taxon>Ruminiclostridium</taxon>
    </lineage>
</organism>